<keyword evidence="1" id="KW-0472">Membrane</keyword>
<protein>
    <recommendedName>
        <fullName evidence="3">EF-hand domain-containing protein</fullName>
    </recommendedName>
</protein>
<keyword evidence="1" id="KW-1133">Transmembrane helix</keyword>
<gene>
    <name evidence="4" type="ORF">VFH_IV104320</name>
</gene>
<proteinExistence type="predicted"/>
<keyword evidence="1" id="KW-0812">Transmembrane</keyword>
<feature type="signal peptide" evidence="2">
    <location>
        <begin position="1"/>
        <end position="20"/>
    </location>
</feature>
<dbReference type="SUPFAM" id="SSF47473">
    <property type="entry name" value="EF-hand"/>
    <property type="match status" value="1"/>
</dbReference>
<dbReference type="InterPro" id="IPR002048">
    <property type="entry name" value="EF_hand_dom"/>
</dbReference>
<feature type="domain" description="EF-hand" evidence="3">
    <location>
        <begin position="122"/>
        <end position="152"/>
    </location>
</feature>
<name>A0AAV1AGL3_VICFA</name>
<organism evidence="4 5">
    <name type="scientific">Vicia faba</name>
    <name type="common">Broad bean</name>
    <name type="synonym">Faba vulgaris</name>
    <dbReference type="NCBI Taxonomy" id="3906"/>
    <lineage>
        <taxon>Eukaryota</taxon>
        <taxon>Viridiplantae</taxon>
        <taxon>Streptophyta</taxon>
        <taxon>Embryophyta</taxon>
        <taxon>Tracheophyta</taxon>
        <taxon>Spermatophyta</taxon>
        <taxon>Magnoliopsida</taxon>
        <taxon>eudicotyledons</taxon>
        <taxon>Gunneridae</taxon>
        <taxon>Pentapetalae</taxon>
        <taxon>rosids</taxon>
        <taxon>fabids</taxon>
        <taxon>Fabales</taxon>
        <taxon>Fabaceae</taxon>
        <taxon>Papilionoideae</taxon>
        <taxon>50 kb inversion clade</taxon>
        <taxon>NPAAA clade</taxon>
        <taxon>Hologalegina</taxon>
        <taxon>IRL clade</taxon>
        <taxon>Fabeae</taxon>
        <taxon>Vicia</taxon>
    </lineage>
</organism>
<feature type="transmembrane region" description="Helical" evidence="1">
    <location>
        <begin position="36"/>
        <end position="60"/>
    </location>
</feature>
<evidence type="ECO:0000313" key="4">
    <source>
        <dbReference type="EMBL" id="CAI8608828.1"/>
    </source>
</evidence>
<keyword evidence="5" id="KW-1185">Reference proteome</keyword>
<evidence type="ECO:0000259" key="3">
    <source>
        <dbReference type="PROSITE" id="PS50222"/>
    </source>
</evidence>
<dbReference type="GO" id="GO:0005509">
    <property type="term" value="F:calcium ion binding"/>
    <property type="evidence" value="ECO:0007669"/>
    <property type="project" value="InterPro"/>
</dbReference>
<evidence type="ECO:0000313" key="5">
    <source>
        <dbReference type="Proteomes" id="UP001157006"/>
    </source>
</evidence>
<dbReference type="EMBL" id="OX451739">
    <property type="protein sequence ID" value="CAI8608828.1"/>
    <property type="molecule type" value="Genomic_DNA"/>
</dbReference>
<dbReference type="Proteomes" id="UP001157006">
    <property type="component" value="Chromosome 4"/>
</dbReference>
<dbReference type="AlphaFoldDB" id="A0AAV1AGL3"/>
<evidence type="ECO:0000256" key="2">
    <source>
        <dbReference type="SAM" id="SignalP"/>
    </source>
</evidence>
<accession>A0AAV1AGL3</accession>
<keyword evidence="2" id="KW-0732">Signal</keyword>
<dbReference type="PROSITE" id="PS50222">
    <property type="entry name" value="EF_HAND_2"/>
    <property type="match status" value="1"/>
</dbReference>
<feature type="chain" id="PRO_5043684691" description="EF-hand domain-containing protein" evidence="2">
    <location>
        <begin position="21"/>
        <end position="190"/>
    </location>
</feature>
<reference evidence="4 5" key="1">
    <citation type="submission" date="2023-01" db="EMBL/GenBank/DDBJ databases">
        <authorList>
            <person name="Kreplak J."/>
        </authorList>
    </citation>
    <scope>NUCLEOTIDE SEQUENCE [LARGE SCALE GENOMIC DNA]</scope>
</reference>
<dbReference type="InterPro" id="IPR011992">
    <property type="entry name" value="EF-hand-dom_pair"/>
</dbReference>
<sequence length="190" mass="21975">MPLMLLLNDLPLSCLLKCDALRCFVLPNDEEILKAFGGFGKLALQVMYILVWLVMFMLVCELNGTGFWLWPLTGLMLFVFKAWPCLLQAELSYSINLRIPKSFFSHISCRKKLNEGGIFFGLREMFQTMDNDRYGVMNFNELKGVLRRYDGNIFQKIKPSNTLKLNDCLGFETPLKLLKNYSRSYEGHGF</sequence>
<evidence type="ECO:0000256" key="1">
    <source>
        <dbReference type="SAM" id="Phobius"/>
    </source>
</evidence>